<dbReference type="OrthoDB" id="894296at2"/>
<reference evidence="2 4" key="1">
    <citation type="submission" date="2019-07" db="EMBL/GenBank/DDBJ databases">
        <authorList>
            <person name="Qu J.-H."/>
        </authorList>
    </citation>
    <scope>NUCLEOTIDE SEQUENCE [LARGE SCALE GENOMIC DNA]</scope>
    <source>
        <strain evidence="2 4">MDT1-10-3</strain>
    </source>
</reference>
<keyword evidence="1" id="KW-0812">Transmembrane</keyword>
<reference evidence="2 4" key="2">
    <citation type="submission" date="2019-09" db="EMBL/GenBank/DDBJ databases">
        <title>A bacterium isolated from glacier soil.</title>
        <authorList>
            <person name="Liu Q."/>
        </authorList>
    </citation>
    <scope>NUCLEOTIDE SEQUENCE [LARGE SCALE GENOMIC DNA]</scope>
    <source>
        <strain evidence="2 4">MDT1-10-3</strain>
    </source>
</reference>
<dbReference type="Proteomes" id="UP001570846">
    <property type="component" value="Unassembled WGS sequence"/>
</dbReference>
<sequence length="71" mass="8140">MHKTFSLLKVVRTWALLFSVPLYMVTAALWLKEEIKNVVGEKEKNVVAAMKKQMQKALVDQGKKRNTVLLP</sequence>
<protein>
    <submittedName>
        <fullName evidence="2">Uncharacterized protein</fullName>
    </submittedName>
</protein>
<reference evidence="3 5" key="3">
    <citation type="submission" date="2024-08" db="EMBL/GenBank/DDBJ databases">
        <authorList>
            <person name="Wei W."/>
        </authorList>
    </citation>
    <scope>NUCLEOTIDE SEQUENCE [LARGE SCALE GENOMIC DNA]</scope>
    <source>
        <strain evidence="3 5">XU2</strain>
    </source>
</reference>
<gene>
    <name evidence="3" type="ORF">ACD591_12370</name>
    <name evidence="2" type="ORF">FOE74_01700</name>
</gene>
<dbReference type="EMBL" id="VKKZ01000010">
    <property type="protein sequence ID" value="KAA6437238.1"/>
    <property type="molecule type" value="Genomic_DNA"/>
</dbReference>
<dbReference type="RefSeq" id="WP_149096877.1">
    <property type="nucleotide sequence ID" value="NZ_BMMG01000001.1"/>
</dbReference>
<evidence type="ECO:0000313" key="4">
    <source>
        <dbReference type="Proteomes" id="UP000323866"/>
    </source>
</evidence>
<organism evidence="2 4">
    <name type="scientific">Rufibacter glacialis</name>
    <dbReference type="NCBI Taxonomy" id="1259555"/>
    <lineage>
        <taxon>Bacteria</taxon>
        <taxon>Pseudomonadati</taxon>
        <taxon>Bacteroidota</taxon>
        <taxon>Cytophagia</taxon>
        <taxon>Cytophagales</taxon>
        <taxon>Hymenobacteraceae</taxon>
        <taxon>Rufibacter</taxon>
    </lineage>
</organism>
<keyword evidence="1" id="KW-1133">Transmembrane helix</keyword>
<comment type="caution">
    <text evidence="2">The sequence shown here is derived from an EMBL/GenBank/DDBJ whole genome shotgun (WGS) entry which is preliminary data.</text>
</comment>
<evidence type="ECO:0000256" key="1">
    <source>
        <dbReference type="SAM" id="Phobius"/>
    </source>
</evidence>
<evidence type="ECO:0000313" key="5">
    <source>
        <dbReference type="Proteomes" id="UP001570846"/>
    </source>
</evidence>
<name>A0A5M8QPM3_9BACT</name>
<keyword evidence="1" id="KW-0472">Membrane</keyword>
<dbReference type="AlphaFoldDB" id="A0A5M8QPM3"/>
<evidence type="ECO:0000313" key="2">
    <source>
        <dbReference type="EMBL" id="KAA6437238.1"/>
    </source>
</evidence>
<evidence type="ECO:0000313" key="3">
    <source>
        <dbReference type="EMBL" id="MFA1772087.1"/>
    </source>
</evidence>
<accession>A0A5M8QPM3</accession>
<keyword evidence="5" id="KW-1185">Reference proteome</keyword>
<dbReference type="Proteomes" id="UP000323866">
    <property type="component" value="Unassembled WGS sequence"/>
</dbReference>
<feature type="transmembrane region" description="Helical" evidence="1">
    <location>
        <begin position="12"/>
        <end position="31"/>
    </location>
</feature>
<dbReference type="EMBL" id="JBGOGF010000006">
    <property type="protein sequence ID" value="MFA1772087.1"/>
    <property type="molecule type" value="Genomic_DNA"/>
</dbReference>
<proteinExistence type="predicted"/>